<evidence type="ECO:0000313" key="10">
    <source>
        <dbReference type="EMBL" id="KII81848.1"/>
    </source>
</evidence>
<comment type="caution">
    <text evidence="8">Lacks conserved residue(s) required for the propagation of feature annotation.</text>
</comment>
<dbReference type="Gene3D" id="1.20.1720.10">
    <property type="entry name" value="Multidrug resistance protein D"/>
    <property type="match status" value="1"/>
</dbReference>
<dbReference type="RefSeq" id="WP_040986571.1">
    <property type="nucleotide sequence ID" value="NZ_JTKH01000003.1"/>
</dbReference>
<evidence type="ECO:0000256" key="1">
    <source>
        <dbReference type="ARBA" id="ARBA00004651"/>
    </source>
</evidence>
<keyword evidence="5 8" id="KW-0812">Transmembrane</keyword>
<proteinExistence type="inferred from homology"/>
<organism evidence="10 11">
    <name type="scientific">Vibrio renipiscarius</name>
    <dbReference type="NCBI Taxonomy" id="1461322"/>
    <lineage>
        <taxon>Bacteria</taxon>
        <taxon>Pseudomonadati</taxon>
        <taxon>Pseudomonadota</taxon>
        <taxon>Gammaproteobacteria</taxon>
        <taxon>Vibrionales</taxon>
        <taxon>Vibrionaceae</taxon>
        <taxon>Vibrio</taxon>
    </lineage>
</organism>
<feature type="transmembrane region" description="Helical" evidence="8">
    <location>
        <begin position="252"/>
        <end position="270"/>
    </location>
</feature>
<keyword evidence="6 8" id="KW-1133">Transmembrane helix</keyword>
<dbReference type="PANTHER" id="PTHR23502">
    <property type="entry name" value="MAJOR FACILITATOR SUPERFAMILY"/>
    <property type="match status" value="1"/>
</dbReference>
<dbReference type="NCBIfam" id="TIGR00710">
    <property type="entry name" value="efflux_Bcr_CflA"/>
    <property type="match status" value="1"/>
</dbReference>
<keyword evidence="3 8" id="KW-0813">Transport</keyword>
<sequence length="400" mass="42756">MNTNQPPSKIIAIIAMSLIVLSPLAIDIYLPAFSEISTSFAVDVARLQDSITLFMVSLGIGQLVAGPMADKYGRKLVAYMGIAIYFVSAIAAYFSTSIEALLAARLMQGFGTSATTVIAFALVKDNFSGEHGNKMISYLNGAIACVPALAPTLGHWLTIHYGWRANFGFLALFSCVVGIAIWLFITETGSAETKNDKNQALFSVERYMSILKVPSFLFHATLCALTISAILAYITSAPIWLISTLQIETSEFTLWFAANAVINILACIIAPKLMTTFSSRRILQFGLLILVAAGGLMQVLGYTHTAWGFMLPIFLSSIGFAFILGASATKALAPFPEQAGTAAAMLGLIQLSGSGIIAIAIQSLGLMSPDLISLQLWLTIPALIIICSKKGLVLHPKQNA</sequence>
<dbReference type="Proteomes" id="UP000031672">
    <property type="component" value="Unassembled WGS sequence"/>
</dbReference>
<feature type="domain" description="Major facilitator superfamily (MFS) profile" evidence="9">
    <location>
        <begin position="11"/>
        <end position="399"/>
    </location>
</feature>
<comment type="similarity">
    <text evidence="2 8">Belongs to the major facilitator superfamily. Bcr/CmlA family.</text>
</comment>
<accession>A0A0C2NNS9</accession>
<feature type="transmembrane region" description="Helical" evidence="8">
    <location>
        <begin position="282"/>
        <end position="300"/>
    </location>
</feature>
<feature type="transmembrane region" description="Helical" evidence="8">
    <location>
        <begin position="12"/>
        <end position="30"/>
    </location>
</feature>
<evidence type="ECO:0000256" key="6">
    <source>
        <dbReference type="ARBA" id="ARBA00022989"/>
    </source>
</evidence>
<dbReference type="Pfam" id="PF07690">
    <property type="entry name" value="MFS_1"/>
    <property type="match status" value="1"/>
</dbReference>
<keyword evidence="4" id="KW-1003">Cell membrane</keyword>
<evidence type="ECO:0000256" key="3">
    <source>
        <dbReference type="ARBA" id="ARBA00022448"/>
    </source>
</evidence>
<evidence type="ECO:0000313" key="11">
    <source>
        <dbReference type="Proteomes" id="UP000031672"/>
    </source>
</evidence>
<keyword evidence="8" id="KW-0997">Cell inner membrane</keyword>
<evidence type="ECO:0000256" key="7">
    <source>
        <dbReference type="ARBA" id="ARBA00023136"/>
    </source>
</evidence>
<keyword evidence="7 8" id="KW-0472">Membrane</keyword>
<dbReference type="GO" id="GO:1990961">
    <property type="term" value="P:xenobiotic detoxification by transmembrane export across the plasma membrane"/>
    <property type="evidence" value="ECO:0007669"/>
    <property type="project" value="InterPro"/>
</dbReference>
<dbReference type="InterPro" id="IPR036259">
    <property type="entry name" value="MFS_trans_sf"/>
</dbReference>
<evidence type="ECO:0000259" key="9">
    <source>
        <dbReference type="PROSITE" id="PS50850"/>
    </source>
</evidence>
<comment type="subcellular location">
    <subcellularLocation>
        <location evidence="8">Cell inner membrane</location>
        <topology evidence="8">Multi-pass membrane protein</topology>
    </subcellularLocation>
    <subcellularLocation>
        <location evidence="1">Cell membrane</location>
        <topology evidence="1">Multi-pass membrane protein</topology>
    </subcellularLocation>
</comment>
<dbReference type="SUPFAM" id="SSF103473">
    <property type="entry name" value="MFS general substrate transporter"/>
    <property type="match status" value="1"/>
</dbReference>
<dbReference type="PANTHER" id="PTHR23502:SF70">
    <property type="entry name" value="BCR_CFLA FAMILY EFFLUX TRANSPORTER"/>
    <property type="match status" value="1"/>
</dbReference>
<feature type="transmembrane region" description="Helical" evidence="8">
    <location>
        <begin position="76"/>
        <end position="94"/>
    </location>
</feature>
<protein>
    <recommendedName>
        <fullName evidence="8">Bcr/CflA family efflux transporter</fullName>
    </recommendedName>
</protein>
<dbReference type="InterPro" id="IPR005829">
    <property type="entry name" value="Sugar_transporter_CS"/>
</dbReference>
<evidence type="ECO:0000256" key="2">
    <source>
        <dbReference type="ARBA" id="ARBA00006236"/>
    </source>
</evidence>
<feature type="transmembrane region" description="Helical" evidence="8">
    <location>
        <begin position="371"/>
        <end position="388"/>
    </location>
</feature>
<dbReference type="GO" id="GO:0042910">
    <property type="term" value="F:xenobiotic transmembrane transporter activity"/>
    <property type="evidence" value="ECO:0007669"/>
    <property type="project" value="InterPro"/>
</dbReference>
<evidence type="ECO:0000256" key="5">
    <source>
        <dbReference type="ARBA" id="ARBA00022692"/>
    </source>
</evidence>
<reference evidence="10 11" key="1">
    <citation type="submission" date="2014-11" db="EMBL/GenBank/DDBJ databases">
        <title>Draft Genome Sequence of Vibrio piscirenalis strains CECT 8603T and CECT 8604, two marine Gammaproteobacterium isolated from cultured gilthead sea bream (Sparus aurata).</title>
        <authorList>
            <person name="Arahal D.R."/>
            <person name="Rodrigo-Torres L."/>
            <person name="Lucena T."/>
            <person name="Pujalte M.J."/>
        </authorList>
    </citation>
    <scope>NUCLEOTIDE SEQUENCE [LARGE SCALE GENOMIC DNA]</scope>
    <source>
        <strain evidence="10 11">DCR 1-4-2</strain>
    </source>
</reference>
<accession>A0A0C2KHL8</accession>
<dbReference type="AlphaFoldDB" id="A0A0C2KHL8"/>
<feature type="transmembrane region" description="Helical" evidence="8">
    <location>
        <begin position="339"/>
        <end position="365"/>
    </location>
</feature>
<feature type="transmembrane region" description="Helical" evidence="8">
    <location>
        <begin position="163"/>
        <end position="185"/>
    </location>
</feature>
<dbReference type="EMBL" id="JTKH01000003">
    <property type="protein sequence ID" value="KII81848.1"/>
    <property type="molecule type" value="Genomic_DNA"/>
</dbReference>
<dbReference type="STRING" id="1461322.OJ16_01235"/>
<feature type="transmembrane region" description="Helical" evidence="8">
    <location>
        <begin position="100"/>
        <end position="123"/>
    </location>
</feature>
<dbReference type="InterPro" id="IPR004812">
    <property type="entry name" value="Efflux_drug-R_Bcr/CmlA"/>
</dbReference>
<gene>
    <name evidence="10" type="ORF">OJ16_01235</name>
</gene>
<feature type="transmembrane region" description="Helical" evidence="8">
    <location>
        <begin position="306"/>
        <end position="327"/>
    </location>
</feature>
<dbReference type="InterPro" id="IPR020846">
    <property type="entry name" value="MFS_dom"/>
</dbReference>
<keyword evidence="11" id="KW-1185">Reference proteome</keyword>
<dbReference type="PROSITE" id="PS00216">
    <property type="entry name" value="SUGAR_TRANSPORT_1"/>
    <property type="match status" value="1"/>
</dbReference>
<evidence type="ECO:0000256" key="8">
    <source>
        <dbReference type="RuleBase" id="RU365088"/>
    </source>
</evidence>
<dbReference type="InterPro" id="IPR011701">
    <property type="entry name" value="MFS"/>
</dbReference>
<feature type="transmembrane region" description="Helical" evidence="8">
    <location>
        <begin position="135"/>
        <end position="157"/>
    </location>
</feature>
<dbReference type="CDD" id="cd17320">
    <property type="entry name" value="MFS_MdfA_MDR_like"/>
    <property type="match status" value="1"/>
</dbReference>
<dbReference type="GO" id="GO:0005886">
    <property type="term" value="C:plasma membrane"/>
    <property type="evidence" value="ECO:0007669"/>
    <property type="project" value="UniProtKB-SubCell"/>
</dbReference>
<dbReference type="PROSITE" id="PS50850">
    <property type="entry name" value="MFS"/>
    <property type="match status" value="1"/>
</dbReference>
<evidence type="ECO:0000256" key="4">
    <source>
        <dbReference type="ARBA" id="ARBA00022475"/>
    </source>
</evidence>
<comment type="caution">
    <text evidence="10">The sequence shown here is derived from an EMBL/GenBank/DDBJ whole genome shotgun (WGS) entry which is preliminary data.</text>
</comment>
<dbReference type="OrthoDB" id="9814303at2"/>
<feature type="transmembrane region" description="Helical" evidence="8">
    <location>
        <begin position="216"/>
        <end position="240"/>
    </location>
</feature>
<name>A0A0C2KHL8_9VIBR</name>